<keyword evidence="1" id="KW-0472">Membrane</keyword>
<name>A0A1V3NK54_9GAMM</name>
<comment type="caution">
    <text evidence="2">The sequence shown here is derived from an EMBL/GenBank/DDBJ whole genome shotgun (WGS) entry which is preliminary data.</text>
</comment>
<keyword evidence="3" id="KW-1185">Reference proteome</keyword>
<dbReference type="Proteomes" id="UP000189462">
    <property type="component" value="Unassembled WGS sequence"/>
</dbReference>
<feature type="transmembrane region" description="Helical" evidence="1">
    <location>
        <begin position="34"/>
        <end position="59"/>
    </location>
</feature>
<dbReference type="RefSeq" id="WP_077278501.1">
    <property type="nucleotide sequence ID" value="NZ_MVBK01000040.1"/>
</dbReference>
<sequence length="63" mass="7127">MYRFGRYSIIVGIVLTVIALIVGFGAMFREVEEWAKFFLSLVPIGFLITFTGLVTVLMIGPRR</sequence>
<gene>
    <name evidence="2" type="ORF">B1C78_07335</name>
</gene>
<proteinExistence type="predicted"/>
<dbReference type="OrthoDB" id="5625942at2"/>
<protein>
    <recommendedName>
        <fullName evidence="4">DUF3098 domain-containing protein</fullName>
    </recommendedName>
</protein>
<keyword evidence="1" id="KW-1133">Transmembrane helix</keyword>
<dbReference type="AlphaFoldDB" id="A0A1V3NK54"/>
<organism evidence="2 3">
    <name type="scientific">Thioalkalivibrio denitrificans</name>
    <dbReference type="NCBI Taxonomy" id="108003"/>
    <lineage>
        <taxon>Bacteria</taxon>
        <taxon>Pseudomonadati</taxon>
        <taxon>Pseudomonadota</taxon>
        <taxon>Gammaproteobacteria</taxon>
        <taxon>Chromatiales</taxon>
        <taxon>Ectothiorhodospiraceae</taxon>
        <taxon>Thioalkalivibrio</taxon>
    </lineage>
</organism>
<dbReference type="EMBL" id="MVBK01000040">
    <property type="protein sequence ID" value="OOG25222.1"/>
    <property type="molecule type" value="Genomic_DNA"/>
</dbReference>
<accession>A0A1V3NK54</accession>
<evidence type="ECO:0000256" key="1">
    <source>
        <dbReference type="SAM" id="Phobius"/>
    </source>
</evidence>
<evidence type="ECO:0000313" key="3">
    <source>
        <dbReference type="Proteomes" id="UP000189462"/>
    </source>
</evidence>
<evidence type="ECO:0000313" key="2">
    <source>
        <dbReference type="EMBL" id="OOG25222.1"/>
    </source>
</evidence>
<reference evidence="2 3" key="1">
    <citation type="submission" date="2017-02" db="EMBL/GenBank/DDBJ databases">
        <title>Genomic diversity within the haloalkaliphilic genus Thioalkalivibrio.</title>
        <authorList>
            <person name="Ahn A.-C."/>
            <person name="Meier-Kolthoff J."/>
            <person name="Overmars L."/>
            <person name="Richter M."/>
            <person name="Woyke T."/>
            <person name="Sorokin D.Y."/>
            <person name="Muyzer G."/>
        </authorList>
    </citation>
    <scope>NUCLEOTIDE SEQUENCE [LARGE SCALE GENOMIC DNA]</scope>
    <source>
        <strain evidence="2 3">ALJD</strain>
    </source>
</reference>
<feature type="transmembrane region" description="Helical" evidence="1">
    <location>
        <begin position="7"/>
        <end position="28"/>
    </location>
</feature>
<keyword evidence="1" id="KW-0812">Transmembrane</keyword>
<evidence type="ECO:0008006" key="4">
    <source>
        <dbReference type="Google" id="ProtNLM"/>
    </source>
</evidence>